<organism evidence="3 4">
    <name type="scientific">Candidatus Cryptobacteroides gallistercoris</name>
    <dbReference type="NCBI Taxonomy" id="2840765"/>
    <lineage>
        <taxon>Bacteria</taxon>
        <taxon>Pseudomonadati</taxon>
        <taxon>Bacteroidota</taxon>
        <taxon>Bacteroidia</taxon>
        <taxon>Bacteroidales</taxon>
        <taxon>Candidatus Cryptobacteroides</taxon>
    </lineage>
</organism>
<dbReference type="InterPro" id="IPR000086">
    <property type="entry name" value="NUDIX_hydrolase_dom"/>
</dbReference>
<dbReference type="InterPro" id="IPR015797">
    <property type="entry name" value="NUDIX_hydrolase-like_dom_sf"/>
</dbReference>
<dbReference type="PROSITE" id="PS51462">
    <property type="entry name" value="NUDIX"/>
    <property type="match status" value="1"/>
</dbReference>
<dbReference type="GO" id="GO:0004081">
    <property type="term" value="F:bis(5'-nucleosyl)-tetraphosphatase (asymmetrical) activity"/>
    <property type="evidence" value="ECO:0007669"/>
    <property type="project" value="TreeGrafter"/>
</dbReference>
<sequence>MHRIYLEKRCIVICPPDEPALSDPNAVQYCVGENPDVHSLTDMFESSPSLARIYIPVADTEGTYLRICSEFVQVNAGGGLVTNRRGDFLLISRNGLWDLPKGHQEAGEDIRTTALREVQEETGISELVAGDLICVTDHCYRRNGLWHLKHTWWFSMLYDAPLDLTPQREEDISKAAWVARSSLTPFLLNTYPSIAEVFRAAGSV</sequence>
<dbReference type="PANTHER" id="PTHR21340">
    <property type="entry name" value="DIADENOSINE 5,5-P1,P4-TETRAPHOSPHATE PYROPHOSPHOHYDROLASE MUTT"/>
    <property type="match status" value="1"/>
</dbReference>
<evidence type="ECO:0000259" key="2">
    <source>
        <dbReference type="PROSITE" id="PS51462"/>
    </source>
</evidence>
<dbReference type="Pfam" id="PF00293">
    <property type="entry name" value="NUDIX"/>
    <property type="match status" value="1"/>
</dbReference>
<dbReference type="EMBL" id="JADIMJ010000098">
    <property type="protein sequence ID" value="MBO8454388.1"/>
    <property type="molecule type" value="Genomic_DNA"/>
</dbReference>
<dbReference type="Proteomes" id="UP000771749">
    <property type="component" value="Unassembled WGS sequence"/>
</dbReference>
<dbReference type="CDD" id="cd03673">
    <property type="entry name" value="NUDIX_Ap6A_hydrolase"/>
    <property type="match status" value="1"/>
</dbReference>
<proteinExistence type="predicted"/>
<dbReference type="InterPro" id="IPR051325">
    <property type="entry name" value="Nudix_hydrolase_domain"/>
</dbReference>
<evidence type="ECO:0000313" key="4">
    <source>
        <dbReference type="Proteomes" id="UP000771749"/>
    </source>
</evidence>
<reference evidence="3" key="2">
    <citation type="journal article" date="2021" name="PeerJ">
        <title>Extensive microbial diversity within the chicken gut microbiome revealed by metagenomics and culture.</title>
        <authorList>
            <person name="Gilroy R."/>
            <person name="Ravi A."/>
            <person name="Getino M."/>
            <person name="Pursley I."/>
            <person name="Horton D.L."/>
            <person name="Alikhan N.F."/>
            <person name="Baker D."/>
            <person name="Gharbi K."/>
            <person name="Hall N."/>
            <person name="Watson M."/>
            <person name="Adriaenssens E.M."/>
            <person name="Foster-Nyarko E."/>
            <person name="Jarju S."/>
            <person name="Secka A."/>
            <person name="Antonio M."/>
            <person name="Oren A."/>
            <person name="Chaudhuri R.R."/>
            <person name="La Ragione R."/>
            <person name="Hildebrand F."/>
            <person name="Pallen M.J."/>
        </authorList>
    </citation>
    <scope>NUCLEOTIDE SEQUENCE</scope>
    <source>
        <strain evidence="3">F1-3629</strain>
    </source>
</reference>
<gene>
    <name evidence="3" type="ORF">IAC07_06685</name>
</gene>
<dbReference type="PANTHER" id="PTHR21340:SF0">
    <property type="entry name" value="BIS(5'-NUCLEOSYL)-TETRAPHOSPHATASE [ASYMMETRICAL]"/>
    <property type="match status" value="1"/>
</dbReference>
<dbReference type="GO" id="GO:0006167">
    <property type="term" value="P:AMP biosynthetic process"/>
    <property type="evidence" value="ECO:0007669"/>
    <property type="project" value="TreeGrafter"/>
</dbReference>
<evidence type="ECO:0000313" key="3">
    <source>
        <dbReference type="EMBL" id="MBO8454388.1"/>
    </source>
</evidence>
<keyword evidence="1" id="KW-0378">Hydrolase</keyword>
<dbReference type="Gene3D" id="3.90.79.10">
    <property type="entry name" value="Nucleoside Triphosphate Pyrophosphohydrolase"/>
    <property type="match status" value="1"/>
</dbReference>
<feature type="domain" description="Nudix hydrolase" evidence="2">
    <location>
        <begin position="72"/>
        <end position="200"/>
    </location>
</feature>
<dbReference type="AlphaFoldDB" id="A0A940IGV9"/>
<comment type="caution">
    <text evidence="3">The sequence shown here is derived from an EMBL/GenBank/DDBJ whole genome shotgun (WGS) entry which is preliminary data.</text>
</comment>
<reference evidence="3" key="1">
    <citation type="submission" date="2020-10" db="EMBL/GenBank/DDBJ databases">
        <authorList>
            <person name="Gilroy R."/>
        </authorList>
    </citation>
    <scope>NUCLEOTIDE SEQUENCE</scope>
    <source>
        <strain evidence="3">F1-3629</strain>
    </source>
</reference>
<dbReference type="GO" id="GO:0006754">
    <property type="term" value="P:ATP biosynthetic process"/>
    <property type="evidence" value="ECO:0007669"/>
    <property type="project" value="TreeGrafter"/>
</dbReference>
<evidence type="ECO:0000256" key="1">
    <source>
        <dbReference type="ARBA" id="ARBA00022801"/>
    </source>
</evidence>
<protein>
    <submittedName>
        <fullName evidence="3">NUDIX domain-containing protein</fullName>
    </submittedName>
</protein>
<dbReference type="SUPFAM" id="SSF55811">
    <property type="entry name" value="Nudix"/>
    <property type="match status" value="1"/>
</dbReference>
<accession>A0A940IGV9</accession>
<dbReference type="PROSITE" id="PS00893">
    <property type="entry name" value="NUDIX_BOX"/>
    <property type="match status" value="1"/>
</dbReference>
<name>A0A940IGV9_9BACT</name>
<dbReference type="InterPro" id="IPR020084">
    <property type="entry name" value="NUDIX_hydrolase_CS"/>
</dbReference>